<dbReference type="Proteomes" id="UP000249828">
    <property type="component" value="Unassembled WGS sequence"/>
</dbReference>
<dbReference type="EMBL" id="PIEU01000073">
    <property type="protein sequence ID" value="PZL73009.1"/>
    <property type="molecule type" value="Genomic_DNA"/>
</dbReference>
<gene>
    <name evidence="1" type="ORF">CI088_09650</name>
</gene>
<dbReference type="RefSeq" id="WP_111248026.1">
    <property type="nucleotide sequence ID" value="NZ_PIEU01000073.1"/>
</dbReference>
<keyword evidence="2" id="KW-1185">Reference proteome</keyword>
<evidence type="ECO:0000313" key="1">
    <source>
        <dbReference type="EMBL" id="PZL73009.1"/>
    </source>
</evidence>
<organism evidence="1 2">
    <name type="scientific">Enterococcus plantarum</name>
    <dbReference type="NCBI Taxonomy" id="1077675"/>
    <lineage>
        <taxon>Bacteria</taxon>
        <taxon>Bacillati</taxon>
        <taxon>Bacillota</taxon>
        <taxon>Bacilli</taxon>
        <taxon>Lactobacillales</taxon>
        <taxon>Enterococcaceae</taxon>
        <taxon>Enterococcus</taxon>
    </lineage>
</organism>
<proteinExistence type="predicted"/>
<sequence>MVNIASDIGSATGAVSGIKSVSVNKGTQVTLGKSNISSMKQGTEVNNQLLSDLAQLIDCVKEQSQKFPKIAEIMAIEDSKIKF</sequence>
<name>A0A2W4BKJ4_9ENTE</name>
<evidence type="ECO:0008006" key="3">
    <source>
        <dbReference type="Google" id="ProtNLM"/>
    </source>
</evidence>
<reference evidence="1 2" key="1">
    <citation type="submission" date="2017-11" db="EMBL/GenBank/DDBJ databases">
        <title>Draft genome sequence of Enterococcus plantarum TRW2 strain isolated from lettuce.</title>
        <authorList>
            <person name="Kim E.B."/>
            <person name="Marco M.L."/>
            <person name="Williams T.R."/>
            <person name="You I.H."/>
        </authorList>
    </citation>
    <scope>NUCLEOTIDE SEQUENCE [LARGE SCALE GENOMIC DNA]</scope>
    <source>
        <strain evidence="1 2">TRW2</strain>
    </source>
</reference>
<dbReference type="AlphaFoldDB" id="A0A2W4BKJ4"/>
<accession>A0A2W4BKJ4</accession>
<comment type="caution">
    <text evidence="1">The sequence shown here is derived from an EMBL/GenBank/DDBJ whole genome shotgun (WGS) entry which is preliminary data.</text>
</comment>
<evidence type="ECO:0000313" key="2">
    <source>
        <dbReference type="Proteomes" id="UP000249828"/>
    </source>
</evidence>
<protein>
    <recommendedName>
        <fullName evidence="3">TIGR04197 family type VII secretion effector</fullName>
    </recommendedName>
</protein>